<sequence>MAEDTTKILDEVKSGIGFSSTISENDVSFDGDLIPIIDGCLGELYQKGVGTSYPNRLMKNKNLTWDTFFGSDETHDRSDAILYVITKTKILFDPPLPATMNAMIEASREALWRAGVEFDIL</sequence>
<accession>A0A4Y5MX17</accession>
<keyword evidence="2" id="KW-1185">Reference proteome</keyword>
<dbReference type="KEGG" id="vg:65071100"/>
<organism evidence="1 2">
    <name type="scientific">Lactococcus phage CHPC971</name>
    <dbReference type="NCBI Taxonomy" id="2575255"/>
    <lineage>
        <taxon>Viruses</taxon>
        <taxon>Duplodnaviria</taxon>
        <taxon>Heunggongvirae</taxon>
        <taxon>Uroviricota</taxon>
        <taxon>Caudoviricetes</taxon>
        <taxon>Fremauxvirus</taxon>
        <taxon>Fremauxvirus CHPC971</taxon>
    </lineage>
</organism>
<reference evidence="1 2" key="1">
    <citation type="submission" date="2019-04" db="EMBL/GenBank/DDBJ databases">
        <authorList>
            <person name="de Jong A."/>
        </authorList>
    </citation>
    <scope>NUCLEOTIDE SEQUENCE [LARGE SCALE GENOMIC DNA]</scope>
</reference>
<dbReference type="RefSeq" id="YP_010082100.1">
    <property type="nucleotide sequence ID" value="NC_055027.1"/>
</dbReference>
<evidence type="ECO:0000313" key="2">
    <source>
        <dbReference type="Proteomes" id="UP000306022"/>
    </source>
</evidence>
<dbReference type="GeneID" id="65071100"/>
<protein>
    <submittedName>
        <fullName evidence="1">Uncharacterized protein</fullName>
    </submittedName>
</protein>
<evidence type="ECO:0000313" key="1">
    <source>
        <dbReference type="EMBL" id="QCW07608.1"/>
    </source>
</evidence>
<proteinExistence type="predicted"/>
<name>A0A4Y5MX17_9CAUD</name>
<dbReference type="EMBL" id="MK779875">
    <property type="protein sequence ID" value="QCW07608.1"/>
    <property type="molecule type" value="Genomic_DNA"/>
</dbReference>
<dbReference type="InterPro" id="IPR056951">
    <property type="entry name" value="Phage_connect_2"/>
</dbReference>
<dbReference type="Proteomes" id="UP000306022">
    <property type="component" value="Segment"/>
</dbReference>
<dbReference type="Pfam" id="PF24829">
    <property type="entry name" value="Phage_connect_2"/>
    <property type="match status" value="1"/>
</dbReference>